<evidence type="ECO:0000256" key="7">
    <source>
        <dbReference type="ARBA" id="ARBA00023154"/>
    </source>
</evidence>
<dbReference type="NCBIfam" id="TIGR02130">
    <property type="entry name" value="dapB_plant"/>
    <property type="match status" value="1"/>
</dbReference>
<keyword evidence="2" id="KW-0028">Amino-acid biosynthesis</keyword>
<sequence>MAEDPTAPPKFALMINGLPGAMGKEIAAACLRRGIELAPFGMTGDAITDTEVTVDDGHGGTPTTVALFRSSEREALAAKVSSSYPTPGAVVCIDFTHPSAVNANAEWYAAHKLPFVMGTTGGDREALMTCVEDAGLHCVIAPNMAKQIVALQAALEHMAGEFPGSFEGYALRVVESHQSTKADTSGTAKAISASLAKLNGDETFGTDSIEKVRLPEDQLAGGGPSHTGVSPVAEHALGGHAFHTYSLVSGDGNVEFQFRHNVQGRATYAEGTVDAAVFLASKAATASEQRVFSMIDVLRAGAM</sequence>
<keyword evidence="3" id="KW-0521">NADP</keyword>
<evidence type="ECO:0000259" key="12">
    <source>
        <dbReference type="Pfam" id="PF01113"/>
    </source>
</evidence>
<dbReference type="PIRSF" id="PIRSF000161">
    <property type="entry name" value="DHPR"/>
    <property type="match status" value="1"/>
</dbReference>
<dbReference type="GO" id="GO:0070402">
    <property type="term" value="F:NADPH binding"/>
    <property type="evidence" value="ECO:0007669"/>
    <property type="project" value="InterPro"/>
</dbReference>
<dbReference type="GO" id="GO:0008839">
    <property type="term" value="F:4-hydroxy-tetrahydrodipicolinate reductase"/>
    <property type="evidence" value="ECO:0007669"/>
    <property type="project" value="UniProtKB-EC"/>
</dbReference>
<name>A0A7S3C098_9EUKA</name>
<dbReference type="InterPro" id="IPR022663">
    <property type="entry name" value="DapB_C"/>
</dbReference>
<comment type="catalytic activity">
    <reaction evidence="11">
        <text>(S)-2,3,4,5-tetrahydrodipicolinate + NAD(+) + H2O = (2S,4S)-4-hydroxy-2,3,4,5-tetrahydrodipicolinate + NADH + H(+)</text>
        <dbReference type="Rhea" id="RHEA:35323"/>
        <dbReference type="ChEBI" id="CHEBI:15377"/>
        <dbReference type="ChEBI" id="CHEBI:15378"/>
        <dbReference type="ChEBI" id="CHEBI:16845"/>
        <dbReference type="ChEBI" id="CHEBI:57540"/>
        <dbReference type="ChEBI" id="CHEBI:57945"/>
        <dbReference type="ChEBI" id="CHEBI:67139"/>
        <dbReference type="EC" id="1.17.1.8"/>
    </reaction>
</comment>
<dbReference type="EMBL" id="HBHX01069505">
    <property type="protein sequence ID" value="CAE0150363.1"/>
    <property type="molecule type" value="Transcribed_RNA"/>
</dbReference>
<dbReference type="GO" id="GO:0019877">
    <property type="term" value="P:diaminopimelate biosynthetic process"/>
    <property type="evidence" value="ECO:0007669"/>
    <property type="project" value="UniProtKB-KW"/>
</dbReference>
<gene>
    <name evidence="14" type="ORF">HERI1096_LOCUS38391</name>
</gene>
<dbReference type="InterPro" id="IPR036291">
    <property type="entry name" value="NAD(P)-bd_dom_sf"/>
</dbReference>
<reference evidence="14" key="1">
    <citation type="submission" date="2021-01" db="EMBL/GenBank/DDBJ databases">
        <authorList>
            <person name="Corre E."/>
            <person name="Pelletier E."/>
            <person name="Niang G."/>
            <person name="Scheremetjew M."/>
            <person name="Finn R."/>
            <person name="Kale V."/>
            <person name="Holt S."/>
            <person name="Cochrane G."/>
            <person name="Meng A."/>
            <person name="Brown T."/>
            <person name="Cohen L."/>
        </authorList>
    </citation>
    <scope>NUCLEOTIDE SEQUENCE</scope>
    <source>
        <strain evidence="14">CCMP281</strain>
    </source>
</reference>
<accession>A0A7S3C098</accession>
<dbReference type="EC" id="1.17.1.8" evidence="9"/>
<dbReference type="GO" id="GO:0009570">
    <property type="term" value="C:chloroplast stroma"/>
    <property type="evidence" value="ECO:0007669"/>
    <property type="project" value="TreeGrafter"/>
</dbReference>
<dbReference type="Pfam" id="PF01113">
    <property type="entry name" value="DapB_N"/>
    <property type="match status" value="1"/>
</dbReference>
<dbReference type="InterPro" id="IPR000846">
    <property type="entry name" value="DapB_N"/>
</dbReference>
<feature type="domain" description="Dihydrodipicolinate reductase C-terminal" evidence="13">
    <location>
        <begin position="149"/>
        <end position="298"/>
    </location>
</feature>
<keyword evidence="6" id="KW-0520">NAD</keyword>
<evidence type="ECO:0000256" key="4">
    <source>
        <dbReference type="ARBA" id="ARBA00022915"/>
    </source>
</evidence>
<comment type="similarity">
    <text evidence="1">Belongs to the DapB family.</text>
</comment>
<evidence type="ECO:0000256" key="9">
    <source>
        <dbReference type="ARBA" id="ARBA00038983"/>
    </source>
</evidence>
<dbReference type="SUPFAM" id="SSF51735">
    <property type="entry name" value="NAD(P)-binding Rossmann-fold domains"/>
    <property type="match status" value="1"/>
</dbReference>
<dbReference type="Pfam" id="PF05173">
    <property type="entry name" value="DapB_C"/>
    <property type="match status" value="1"/>
</dbReference>
<dbReference type="Gene3D" id="3.40.50.720">
    <property type="entry name" value="NAD(P)-binding Rossmann-like Domain"/>
    <property type="match status" value="1"/>
</dbReference>
<evidence type="ECO:0000256" key="1">
    <source>
        <dbReference type="ARBA" id="ARBA00006642"/>
    </source>
</evidence>
<dbReference type="GO" id="GO:0009089">
    <property type="term" value="P:lysine biosynthetic process via diaminopimelate"/>
    <property type="evidence" value="ECO:0007669"/>
    <property type="project" value="InterPro"/>
</dbReference>
<comment type="pathway">
    <text evidence="8">Amino-acid biosynthesis; L-lysine biosynthesis via DAP pathway; (S)-tetrahydrodipicolinate from L-aspartate: step 4/4.</text>
</comment>
<evidence type="ECO:0000256" key="5">
    <source>
        <dbReference type="ARBA" id="ARBA00023002"/>
    </source>
</evidence>
<dbReference type="InterPro" id="IPR023940">
    <property type="entry name" value="DHDPR_bac"/>
</dbReference>
<evidence type="ECO:0000259" key="13">
    <source>
        <dbReference type="Pfam" id="PF05173"/>
    </source>
</evidence>
<dbReference type="AlphaFoldDB" id="A0A7S3C098"/>
<protein>
    <recommendedName>
        <fullName evidence="9">4-hydroxy-tetrahydrodipicolinate reductase</fullName>
        <ecNumber evidence="9">1.17.1.8</ecNumber>
    </recommendedName>
</protein>
<dbReference type="InterPro" id="IPR011859">
    <property type="entry name" value="Dihydrodipicolinate_Rdtase_pln"/>
</dbReference>
<keyword evidence="5" id="KW-0560">Oxidoreductase</keyword>
<evidence type="ECO:0000256" key="8">
    <source>
        <dbReference type="ARBA" id="ARBA00037922"/>
    </source>
</evidence>
<organism evidence="14">
    <name type="scientific">Haptolina ericina</name>
    <dbReference type="NCBI Taxonomy" id="156174"/>
    <lineage>
        <taxon>Eukaryota</taxon>
        <taxon>Haptista</taxon>
        <taxon>Haptophyta</taxon>
        <taxon>Prymnesiophyceae</taxon>
        <taxon>Prymnesiales</taxon>
        <taxon>Prymnesiaceae</taxon>
        <taxon>Haptolina</taxon>
    </lineage>
</organism>
<feature type="domain" description="Dihydrodipicolinate reductase N-terminal" evidence="12">
    <location>
        <begin position="13"/>
        <end position="144"/>
    </location>
</feature>
<keyword evidence="4" id="KW-0220">Diaminopimelate biosynthesis</keyword>
<dbReference type="Gene3D" id="3.30.360.10">
    <property type="entry name" value="Dihydrodipicolinate Reductase, domain 2"/>
    <property type="match status" value="1"/>
</dbReference>
<comment type="catalytic activity">
    <reaction evidence="10">
        <text>(S)-2,3,4,5-tetrahydrodipicolinate + NADP(+) + H2O = (2S,4S)-4-hydroxy-2,3,4,5-tetrahydrodipicolinate + NADPH + H(+)</text>
        <dbReference type="Rhea" id="RHEA:35331"/>
        <dbReference type="ChEBI" id="CHEBI:15377"/>
        <dbReference type="ChEBI" id="CHEBI:15378"/>
        <dbReference type="ChEBI" id="CHEBI:16845"/>
        <dbReference type="ChEBI" id="CHEBI:57783"/>
        <dbReference type="ChEBI" id="CHEBI:58349"/>
        <dbReference type="ChEBI" id="CHEBI:67139"/>
        <dbReference type="EC" id="1.17.1.8"/>
    </reaction>
</comment>
<proteinExistence type="inferred from homology"/>
<evidence type="ECO:0000256" key="2">
    <source>
        <dbReference type="ARBA" id="ARBA00022605"/>
    </source>
</evidence>
<evidence type="ECO:0000256" key="11">
    <source>
        <dbReference type="ARBA" id="ARBA00049396"/>
    </source>
</evidence>
<keyword evidence="7" id="KW-0457">Lysine biosynthesis</keyword>
<evidence type="ECO:0000256" key="6">
    <source>
        <dbReference type="ARBA" id="ARBA00023027"/>
    </source>
</evidence>
<evidence type="ECO:0000313" key="14">
    <source>
        <dbReference type="EMBL" id="CAE0150363.1"/>
    </source>
</evidence>
<evidence type="ECO:0000256" key="3">
    <source>
        <dbReference type="ARBA" id="ARBA00022857"/>
    </source>
</evidence>
<evidence type="ECO:0000256" key="10">
    <source>
        <dbReference type="ARBA" id="ARBA00049080"/>
    </source>
</evidence>
<dbReference type="PANTHER" id="PTHR20836">
    <property type="entry name" value="DIHYDRODIPICOLINATE REDUCTASE"/>
    <property type="match status" value="1"/>
</dbReference>
<dbReference type="PANTHER" id="PTHR20836:SF0">
    <property type="entry name" value="4-HYDROXY-TETRAHYDRODIPICOLINATE REDUCTASE 1, CHLOROPLASTIC-RELATED"/>
    <property type="match status" value="1"/>
</dbReference>